<reference evidence="1 2" key="1">
    <citation type="submission" date="2015-03" db="EMBL/GenBank/DDBJ databases">
        <title>Genome Sequence of Kiloniella spongiae MEBiC09566, isolated from a marine sponge.</title>
        <authorList>
            <person name="Shao Z."/>
            <person name="Wang L."/>
            <person name="Li X."/>
        </authorList>
    </citation>
    <scope>NUCLEOTIDE SEQUENCE [LARGE SCALE GENOMIC DNA]</scope>
    <source>
        <strain evidence="1 2">MEBiC09566</strain>
    </source>
</reference>
<accession>A0A0H2MGP5</accession>
<dbReference type="EMBL" id="LAQL01000003">
    <property type="protein sequence ID" value="KLN61764.1"/>
    <property type="molecule type" value="Genomic_DNA"/>
</dbReference>
<sequence length="135" mass="14830">MPESFDTLNNPIGAVTYTPVNATDNIARNPNGTLLAHWAFSAQEGIDVVCKGIAVPYVTEKHDAGDDAPENDPFIGDYKITYAGPDGQESDPWDLVITREGEIYHAIWSKNDVAHYHGIGFISQENLICGWRPVT</sequence>
<evidence type="ECO:0000313" key="1">
    <source>
        <dbReference type="EMBL" id="KLN61764.1"/>
    </source>
</evidence>
<gene>
    <name evidence="1" type="ORF">WH96_05565</name>
</gene>
<dbReference type="OrthoDB" id="8479810at2"/>
<comment type="caution">
    <text evidence="1">The sequence shown here is derived from an EMBL/GenBank/DDBJ whole genome shotgun (WGS) entry which is preliminary data.</text>
</comment>
<dbReference type="Proteomes" id="UP000035444">
    <property type="component" value="Unassembled WGS sequence"/>
</dbReference>
<dbReference type="RefSeq" id="WP_047763101.1">
    <property type="nucleotide sequence ID" value="NZ_LAQL01000003.1"/>
</dbReference>
<keyword evidence="2" id="KW-1185">Reference proteome</keyword>
<name>A0A0H2MGP5_9PROT</name>
<organism evidence="1 2">
    <name type="scientific">Kiloniella spongiae</name>
    <dbReference type="NCBI Taxonomy" id="1489064"/>
    <lineage>
        <taxon>Bacteria</taxon>
        <taxon>Pseudomonadati</taxon>
        <taxon>Pseudomonadota</taxon>
        <taxon>Alphaproteobacteria</taxon>
        <taxon>Rhodospirillales</taxon>
        <taxon>Kiloniellaceae</taxon>
        <taxon>Kiloniella</taxon>
    </lineage>
</organism>
<dbReference type="AlphaFoldDB" id="A0A0H2MGP5"/>
<protein>
    <submittedName>
        <fullName evidence="1">Uncharacterized protein</fullName>
    </submittedName>
</protein>
<evidence type="ECO:0000313" key="2">
    <source>
        <dbReference type="Proteomes" id="UP000035444"/>
    </source>
</evidence>
<proteinExistence type="predicted"/>